<evidence type="ECO:0000313" key="3">
    <source>
        <dbReference type="Proteomes" id="UP000008367"/>
    </source>
</evidence>
<sequence>MLCLSSVWHSIGAAQSHLGSICLLILSMGDLKKFQ</sequence>
<proteinExistence type="predicted"/>
<protein>
    <submittedName>
        <fullName evidence="2">Uncharacterized protein</fullName>
    </submittedName>
</protein>
<dbReference type="AlphaFoldDB" id="A0A454CSU3"/>
<dbReference type="EMBL" id="AJSR01002072">
    <property type="protein sequence ID" value="EKM29465.1"/>
    <property type="molecule type" value="Genomic_DNA"/>
</dbReference>
<dbReference type="Proteomes" id="UP000008367">
    <property type="component" value="Unassembled WGS sequence"/>
</dbReference>
<organism evidence="2 3">
    <name type="scientific">Vibrio harveyi</name>
    <name type="common">Beneckea harveyi</name>
    <dbReference type="NCBI Taxonomy" id="669"/>
    <lineage>
        <taxon>Bacteria</taxon>
        <taxon>Pseudomonadati</taxon>
        <taxon>Pseudomonadota</taxon>
        <taxon>Gammaproteobacteria</taxon>
        <taxon>Vibrionales</taxon>
        <taxon>Vibrionaceae</taxon>
        <taxon>Vibrio</taxon>
    </lineage>
</organism>
<gene>
    <name evidence="2" type="ORF">VCHENC02_4725</name>
</gene>
<comment type="caution">
    <text evidence="2">The sequence shown here is derived from an EMBL/GenBank/DDBJ whole genome shotgun (WGS) entry which is preliminary data.</text>
</comment>
<reference evidence="2 3" key="1">
    <citation type="submission" date="2012-10" db="EMBL/GenBank/DDBJ databases">
        <title>Genome sequence of Vibrio Cholerae HENC-02.</title>
        <authorList>
            <person name="Eppinger M."/>
            <person name="Hasan N.A."/>
            <person name="Sengamalay N."/>
            <person name="Hine E."/>
            <person name="Su Q."/>
            <person name="Daugherty S.C."/>
            <person name="Young S."/>
            <person name="Sadzewicz L."/>
            <person name="Tallon L."/>
            <person name="Cebula T.A."/>
            <person name="Ravel J."/>
            <person name="Colwell R.R."/>
        </authorList>
    </citation>
    <scope>NUCLEOTIDE SEQUENCE [LARGE SCALE GENOMIC DNA]</scope>
    <source>
        <strain evidence="2 3">HENC-02</strain>
    </source>
</reference>
<keyword evidence="1" id="KW-0472">Membrane</keyword>
<evidence type="ECO:0000256" key="1">
    <source>
        <dbReference type="SAM" id="Phobius"/>
    </source>
</evidence>
<feature type="transmembrane region" description="Helical" evidence="1">
    <location>
        <begin position="6"/>
        <end position="26"/>
    </location>
</feature>
<keyword evidence="1" id="KW-1133">Transmembrane helix</keyword>
<name>A0A454CSU3_VIBHA</name>
<feature type="non-terminal residue" evidence="2">
    <location>
        <position position="35"/>
    </location>
</feature>
<keyword evidence="1" id="KW-0812">Transmembrane</keyword>
<accession>A0A454CSU3</accession>
<evidence type="ECO:0000313" key="2">
    <source>
        <dbReference type="EMBL" id="EKM29465.1"/>
    </source>
</evidence>